<organism evidence="1 2">
    <name type="scientific">Rangifer tarandus platyrhynchus</name>
    <name type="common">Svalbard reindeer</name>
    <dbReference type="NCBI Taxonomy" id="3082113"/>
    <lineage>
        <taxon>Eukaryota</taxon>
        <taxon>Metazoa</taxon>
        <taxon>Chordata</taxon>
        <taxon>Craniata</taxon>
        <taxon>Vertebrata</taxon>
        <taxon>Euteleostomi</taxon>
        <taxon>Mammalia</taxon>
        <taxon>Eutheria</taxon>
        <taxon>Laurasiatheria</taxon>
        <taxon>Artiodactyla</taxon>
        <taxon>Ruminantia</taxon>
        <taxon>Pecora</taxon>
        <taxon>Cervidae</taxon>
        <taxon>Odocoileinae</taxon>
        <taxon>Rangifer</taxon>
    </lineage>
</organism>
<reference evidence="1" key="1">
    <citation type="submission" date="2023-04" db="EMBL/GenBank/DDBJ databases">
        <authorList>
            <consortium name="ELIXIR-Norway"/>
        </authorList>
    </citation>
    <scope>NUCLEOTIDE SEQUENCE [LARGE SCALE GENOMIC DNA]</scope>
</reference>
<gene>
    <name evidence="1" type="ORF">MRATA1EN1_LOCUS29992</name>
</gene>
<proteinExistence type="predicted"/>
<evidence type="ECO:0000313" key="1">
    <source>
        <dbReference type="EMBL" id="CAI9181030.1"/>
    </source>
</evidence>
<dbReference type="Proteomes" id="UP001176941">
    <property type="component" value="Chromosome X"/>
</dbReference>
<keyword evidence="2" id="KW-1185">Reference proteome</keyword>
<dbReference type="EMBL" id="OX460343">
    <property type="protein sequence ID" value="CAI9181030.1"/>
    <property type="molecule type" value="Genomic_DNA"/>
</dbReference>
<name>A0ABN9A438_RANTA</name>
<protein>
    <submittedName>
        <fullName evidence="1">Uncharacterized protein</fullName>
    </submittedName>
</protein>
<evidence type="ECO:0000313" key="2">
    <source>
        <dbReference type="Proteomes" id="UP001176941"/>
    </source>
</evidence>
<accession>A0ABN9A438</accession>
<sequence length="92" mass="9855">MVATPSCVALFCNCLLPTNPGSNPSTAQLGKSMLRSQGSETVLLCSGFQNMENGILGCHHCIPSELLPRWPSKDIGAPEPCDVKFGKYPPKH</sequence>